<keyword evidence="6" id="KW-0349">Heme</keyword>
<evidence type="ECO:0000256" key="5">
    <source>
        <dbReference type="ARBA" id="ARBA00023004"/>
    </source>
</evidence>
<dbReference type="InterPro" id="IPR017972">
    <property type="entry name" value="Cyt_P450_CS"/>
</dbReference>
<evidence type="ECO:0000256" key="2">
    <source>
        <dbReference type="ARBA" id="ARBA00022692"/>
    </source>
</evidence>
<proteinExistence type="inferred from homology"/>
<keyword evidence="3 6" id="KW-0479">Metal-binding</keyword>
<organism evidence="7 8">
    <name type="scientific">Ilex paraguariensis</name>
    <name type="common">yerba mate</name>
    <dbReference type="NCBI Taxonomy" id="185542"/>
    <lineage>
        <taxon>Eukaryota</taxon>
        <taxon>Viridiplantae</taxon>
        <taxon>Streptophyta</taxon>
        <taxon>Embryophyta</taxon>
        <taxon>Tracheophyta</taxon>
        <taxon>Spermatophyta</taxon>
        <taxon>Magnoliopsida</taxon>
        <taxon>eudicotyledons</taxon>
        <taxon>Gunneridae</taxon>
        <taxon>Pentapetalae</taxon>
        <taxon>asterids</taxon>
        <taxon>campanulids</taxon>
        <taxon>Aquifoliales</taxon>
        <taxon>Aquifoliaceae</taxon>
        <taxon>Ilex</taxon>
    </lineage>
</organism>
<accession>A0ABC8SIU7</accession>
<keyword evidence="4" id="KW-0472">Membrane</keyword>
<evidence type="ECO:0000313" key="8">
    <source>
        <dbReference type="Proteomes" id="UP001642360"/>
    </source>
</evidence>
<dbReference type="Proteomes" id="UP001642360">
    <property type="component" value="Unassembled WGS sequence"/>
</dbReference>
<gene>
    <name evidence="7" type="ORF">ILEXP_LOCUS25667</name>
</gene>
<evidence type="ECO:0000256" key="1">
    <source>
        <dbReference type="ARBA" id="ARBA00004167"/>
    </source>
</evidence>
<evidence type="ECO:0000313" key="7">
    <source>
        <dbReference type="EMBL" id="CAK9157114.1"/>
    </source>
</evidence>
<evidence type="ECO:0000256" key="3">
    <source>
        <dbReference type="ARBA" id="ARBA00022723"/>
    </source>
</evidence>
<dbReference type="PANTHER" id="PTHR24286">
    <property type="entry name" value="CYTOCHROME P450 26"/>
    <property type="match status" value="1"/>
</dbReference>
<dbReference type="PRINTS" id="PR00385">
    <property type="entry name" value="P450"/>
</dbReference>
<comment type="caution">
    <text evidence="7">The sequence shown here is derived from an EMBL/GenBank/DDBJ whole genome shotgun (WGS) entry which is preliminary data.</text>
</comment>
<keyword evidence="6" id="KW-0560">Oxidoreductase</keyword>
<sequence length="265" mass="29934">MLCERLKKKEDGKSFALLDFNMKIFFDAMCDMLMSITDDSLLKQLEKDFTAVSDSMISLPFMIPGTRYYNGIKACDRIIQTFGGMIGRRRRGEEPPEDFLQSMLQRDSYPDNEKLDDLEIMDNILALIIGGQSTTAAAIMWSVKFLDENRAVQDRLREEQLSITRNKPDGALLTLQDLDSMAFGSKEMPKPFTYIPFGSGPRTCLGNNMAKVTMLVFLHRLTGGYKWTVDDLDPSLERKSPIPRLRSGCPITLTALNDGKNTETS</sequence>
<protein>
    <submittedName>
        <fullName evidence="7">Uncharacterized protein</fullName>
    </submittedName>
</protein>
<dbReference type="Pfam" id="PF00067">
    <property type="entry name" value="p450"/>
    <property type="match status" value="2"/>
</dbReference>
<dbReference type="Gene3D" id="1.10.630.10">
    <property type="entry name" value="Cytochrome P450"/>
    <property type="match status" value="2"/>
</dbReference>
<dbReference type="GO" id="GO:0016020">
    <property type="term" value="C:membrane"/>
    <property type="evidence" value="ECO:0007669"/>
    <property type="project" value="UniProtKB-SubCell"/>
</dbReference>
<evidence type="ECO:0000256" key="6">
    <source>
        <dbReference type="RuleBase" id="RU000461"/>
    </source>
</evidence>
<reference evidence="7 8" key="1">
    <citation type="submission" date="2024-02" db="EMBL/GenBank/DDBJ databases">
        <authorList>
            <person name="Vignale AGUSTIN F."/>
            <person name="Sosa J E."/>
            <person name="Modenutti C."/>
        </authorList>
    </citation>
    <scope>NUCLEOTIDE SEQUENCE [LARGE SCALE GENOMIC DNA]</scope>
</reference>
<dbReference type="PANTHER" id="PTHR24286:SF235">
    <property type="entry name" value="CYTOCHROME P450"/>
    <property type="match status" value="1"/>
</dbReference>
<dbReference type="EMBL" id="CAUOFW020002947">
    <property type="protein sequence ID" value="CAK9157114.1"/>
    <property type="molecule type" value="Genomic_DNA"/>
</dbReference>
<keyword evidence="5 6" id="KW-0408">Iron</keyword>
<dbReference type="InterPro" id="IPR001128">
    <property type="entry name" value="Cyt_P450"/>
</dbReference>
<dbReference type="GO" id="GO:0004497">
    <property type="term" value="F:monooxygenase activity"/>
    <property type="evidence" value="ECO:0007669"/>
    <property type="project" value="UniProtKB-KW"/>
</dbReference>
<evidence type="ECO:0000256" key="4">
    <source>
        <dbReference type="ARBA" id="ARBA00022989"/>
    </source>
</evidence>
<dbReference type="SUPFAM" id="SSF48264">
    <property type="entry name" value="Cytochrome P450"/>
    <property type="match status" value="1"/>
</dbReference>
<dbReference type="AlphaFoldDB" id="A0ABC8SIU7"/>
<dbReference type="GO" id="GO:0046872">
    <property type="term" value="F:metal ion binding"/>
    <property type="evidence" value="ECO:0007669"/>
    <property type="project" value="UniProtKB-KW"/>
</dbReference>
<comment type="subcellular location">
    <subcellularLocation>
        <location evidence="1">Membrane</location>
        <topology evidence="1">Single-pass membrane protein</topology>
    </subcellularLocation>
</comment>
<keyword evidence="6" id="KW-0503">Monooxygenase</keyword>
<dbReference type="InterPro" id="IPR036396">
    <property type="entry name" value="Cyt_P450_sf"/>
</dbReference>
<keyword evidence="4" id="KW-1133">Transmembrane helix</keyword>
<comment type="similarity">
    <text evidence="6">Belongs to the cytochrome P450 family.</text>
</comment>
<keyword evidence="8" id="KW-1185">Reference proteome</keyword>
<dbReference type="PROSITE" id="PS00086">
    <property type="entry name" value="CYTOCHROME_P450"/>
    <property type="match status" value="1"/>
</dbReference>
<keyword evidence="2" id="KW-0812">Transmembrane</keyword>
<name>A0ABC8SIU7_9AQUA</name>